<reference evidence="5" key="3">
    <citation type="submission" date="2018-11" db="EMBL/GenBank/DDBJ databases">
        <title>Proposal to divide the Flavobacteriaceae and reorganize its genera based on Amino Acid Identity values calculated from whole genome sequences.</title>
        <authorList>
            <person name="Nicholson A.C."/>
            <person name="Gulvik C.A."/>
            <person name="Whitney A.M."/>
            <person name="Humrighouse B.W."/>
            <person name="Bell M."/>
            <person name="Holmes B."/>
            <person name="Steigerwalt A.G."/>
            <person name="Villarma A."/>
            <person name="Sheth M."/>
            <person name="Batra D."/>
            <person name="Pryor J."/>
            <person name="Bernardet J.-F."/>
            <person name="Hugo C."/>
            <person name="Kampfer P."/>
            <person name="Newman J."/>
            <person name="McQuiston J.R."/>
        </authorList>
    </citation>
    <scope>NUCLEOTIDE SEQUENCE [LARGE SCALE GENOMIC DNA]</scope>
    <source>
        <strain evidence="5">G0188</strain>
    </source>
</reference>
<dbReference type="SUPFAM" id="SSF82171">
    <property type="entry name" value="DPP6 N-terminal domain-like"/>
    <property type="match status" value="1"/>
</dbReference>
<dbReference type="Proteomes" id="UP000255224">
    <property type="component" value="Unassembled WGS sequence"/>
</dbReference>
<dbReference type="EMBL" id="CP033920">
    <property type="protein sequence ID" value="AZA47066.1"/>
    <property type="molecule type" value="Genomic_DNA"/>
</dbReference>
<dbReference type="Gene3D" id="3.40.50.1820">
    <property type="entry name" value="alpha/beta hydrolase"/>
    <property type="match status" value="1"/>
</dbReference>
<reference evidence="3 4" key="1">
    <citation type="submission" date="2018-06" db="EMBL/GenBank/DDBJ databases">
        <authorList>
            <consortium name="Pathogen Informatics"/>
            <person name="Doyle S."/>
        </authorList>
    </citation>
    <scope>NUCLEOTIDE SEQUENCE [LARGE SCALE GENOMIC DNA]</scope>
    <source>
        <strain evidence="3 4">NCTC13533</strain>
    </source>
</reference>
<evidence type="ECO:0000313" key="4">
    <source>
        <dbReference type="Proteomes" id="UP000255224"/>
    </source>
</evidence>
<dbReference type="AlphaFoldDB" id="A0A376EER2"/>
<proteinExistence type="predicted"/>
<dbReference type="InterPro" id="IPR029058">
    <property type="entry name" value="AB_hydrolase_fold"/>
</dbReference>
<dbReference type="Proteomes" id="UP000273270">
    <property type="component" value="Chromosome"/>
</dbReference>
<keyword evidence="5" id="KW-1185">Reference proteome</keyword>
<dbReference type="PANTHER" id="PTHR11731:SF193">
    <property type="entry name" value="DIPEPTIDYL PEPTIDASE 9"/>
    <property type="match status" value="1"/>
</dbReference>
<protein>
    <submittedName>
        <fullName evidence="3">Prolyl tripeptidyl peptidase</fullName>
        <ecNumber evidence="3">3.4.14.12</ecNumber>
    </submittedName>
</protein>
<dbReference type="GO" id="GO:0008239">
    <property type="term" value="F:dipeptidyl-peptidase activity"/>
    <property type="evidence" value="ECO:0007669"/>
    <property type="project" value="TreeGrafter"/>
</dbReference>
<gene>
    <name evidence="3" type="primary">ptpA_7</name>
    <name evidence="2" type="ORF">EG346_02125</name>
    <name evidence="3" type="ORF">NCTC13533_04267</name>
</gene>
<name>A0A376EER2_CHRCU</name>
<dbReference type="GO" id="GO:0008236">
    <property type="term" value="F:serine-type peptidase activity"/>
    <property type="evidence" value="ECO:0007669"/>
    <property type="project" value="InterPro"/>
</dbReference>
<sequence length="878" mass="102015">MKRETEEKRNVIKAAMERIVQRLFTIIFLISIMAFQPSLGQQAKNLKDSPIKFYPNHHKKDKDTLQQWMSKFYTLGTMKISKNNRWVMLNKIYKRNNDTVLVFDSTKPDQVIHTIIKRPQNFFLGSGYILTSGNGKAEFLDVKMNQKKVYENIQRAEVLNKSNQYFILDKNKNLSLYDKNAKLIHSTSGVADYVSDKKSKIFVSEKLEKMKNTMVSVLLNDKKSIDKETLYSTENEITKLELIPSGKYVTVTEKIRDSDLLQITFVETGTRSSTIKKNFKSFSGKADFVMVSEIQNGNSYLIDFDKRIPLVKEEMVEIWYGTDKKLREKKYGSQQHQYLLWNPKLNESVKLPTDQFSSYASIGSDRYFLAFNSDEEFNYTSGTHLYSMHLYDKLMGSSERIFTKTYRIIVSPDGRYISAYDEKIKGWVLYDTLESAFIPVKNKGKLSPVFSSDNQFVLFESENDLWQMDLKTKEVKRLNIAPNQDVKISNLITETLFRQFNVSVELRAVDLQKPMLLKVRDKERNLTSCINWKKGKSEVIIPPSQNRIKDFKYNEGGNSIFSIEENYNSPPVLYRYSNKGAVKTQIFRSGKEDKIIKNLKQEILSYTNTAETPLKGMLYYPIGFNLNKKYPMVVRIYQQQSESSGIYPIPDYDEDGFNLRLLLENGYFVFLPDIIYDERGTGVSALDCVNSGLDQLITYPNIDQKKIGLTGHSMGGYETNFIATKSDRFVAYLSGASISNIVKSYFSFNTHFSFMDYARLENGQYEMNVPFSENKEKYFKNNPIHDVEKVSAPMLLWAGTKDQNVTPDQTMAFFAGLVRNRKPVIALMYPHREHDLGIGSEESKDLNLKTLDWWRYFLKDEKNIPWIEKEMNQYERNQ</sequence>
<dbReference type="InterPro" id="IPR050278">
    <property type="entry name" value="Serine_Prot_S9B/DPPIV"/>
</dbReference>
<evidence type="ECO:0000259" key="1">
    <source>
        <dbReference type="Pfam" id="PF00326"/>
    </source>
</evidence>
<dbReference type="EMBL" id="UFVQ01000003">
    <property type="protein sequence ID" value="STD07653.1"/>
    <property type="molecule type" value="Genomic_DNA"/>
</dbReference>
<dbReference type="SUPFAM" id="SSF53474">
    <property type="entry name" value="alpha/beta-Hydrolases"/>
    <property type="match status" value="1"/>
</dbReference>
<organism evidence="3 4">
    <name type="scientific">Chryseobacterium carnipullorum</name>
    <dbReference type="NCBI Taxonomy" id="1124835"/>
    <lineage>
        <taxon>Bacteria</taxon>
        <taxon>Pseudomonadati</taxon>
        <taxon>Bacteroidota</taxon>
        <taxon>Flavobacteriia</taxon>
        <taxon>Flavobacteriales</taxon>
        <taxon>Weeksellaceae</taxon>
        <taxon>Chryseobacterium group</taxon>
        <taxon>Chryseobacterium</taxon>
    </lineage>
</organism>
<keyword evidence="3" id="KW-0378">Hydrolase</keyword>
<dbReference type="PANTHER" id="PTHR11731">
    <property type="entry name" value="PROTEASE FAMILY S9B,C DIPEPTIDYL-PEPTIDASE IV-RELATED"/>
    <property type="match status" value="1"/>
</dbReference>
<dbReference type="EC" id="3.4.14.12" evidence="3"/>
<dbReference type="Pfam" id="PF00326">
    <property type="entry name" value="Peptidase_S9"/>
    <property type="match status" value="1"/>
</dbReference>
<accession>A0A376EER2</accession>
<evidence type="ECO:0000313" key="2">
    <source>
        <dbReference type="EMBL" id="AZA47066.1"/>
    </source>
</evidence>
<dbReference type="KEGG" id="ccau:EG346_02125"/>
<accession>A0A3G6LZV2</accession>
<reference evidence="2" key="2">
    <citation type="submission" date="2018-11" db="EMBL/GenBank/DDBJ databases">
        <title>Proposal to divide the Flavobacteriaceae and reorganize its genera based on Amino Acid Identity values calculated from whole genome sequences.</title>
        <authorList>
            <person name="Nicholson A.C."/>
            <person name="Gulvik C.A."/>
            <person name="Whitney A.M."/>
            <person name="Humrighouse B.W."/>
            <person name="Bell M."/>
            <person name="Holmes B."/>
            <person name="Steigerwalt A."/>
            <person name="Villarma A."/>
            <person name="Sheth M."/>
            <person name="Batra D."/>
            <person name="Pryor J."/>
            <person name="Bernardet J.-F."/>
            <person name="Hugo C."/>
            <person name="Kampfer P."/>
            <person name="Newman J."/>
            <person name="Mcquiston J.R."/>
        </authorList>
    </citation>
    <scope>NUCLEOTIDE SEQUENCE [LARGE SCALE GENOMIC DNA]</scope>
    <source>
        <strain evidence="2">G0188</strain>
    </source>
</reference>
<dbReference type="InterPro" id="IPR001375">
    <property type="entry name" value="Peptidase_S9_cat"/>
</dbReference>
<evidence type="ECO:0000313" key="5">
    <source>
        <dbReference type="Proteomes" id="UP000273270"/>
    </source>
</evidence>
<dbReference type="GO" id="GO:0006508">
    <property type="term" value="P:proteolysis"/>
    <property type="evidence" value="ECO:0007669"/>
    <property type="project" value="InterPro"/>
</dbReference>
<evidence type="ECO:0000313" key="3">
    <source>
        <dbReference type="EMBL" id="STD07653.1"/>
    </source>
</evidence>
<dbReference type="OrthoDB" id="9812921at2"/>
<feature type="domain" description="Peptidase S9 prolyl oligopeptidase catalytic" evidence="1">
    <location>
        <begin position="691"/>
        <end position="858"/>
    </location>
</feature>
<dbReference type="RefSeq" id="WP_123876847.1">
    <property type="nucleotide sequence ID" value="NZ_CP033920.1"/>
</dbReference>